<feature type="domain" description="Cyclin-like" evidence="3">
    <location>
        <begin position="162"/>
        <end position="267"/>
    </location>
</feature>
<gene>
    <name evidence="4" type="ORF">IE077_001096</name>
</gene>
<feature type="compositionally biased region" description="Polar residues" evidence="2">
    <location>
        <begin position="283"/>
        <end position="302"/>
    </location>
</feature>
<reference evidence="4 5" key="1">
    <citation type="journal article" date="2020" name="bioRxiv">
        <title>Metabolic contributions of an alphaproteobacterial endosymbiont in the apicomplexan Cardiosporidium cionae.</title>
        <authorList>
            <person name="Hunter E.S."/>
            <person name="Paight C.J."/>
            <person name="Lane C.E."/>
        </authorList>
    </citation>
    <scope>NUCLEOTIDE SEQUENCE [LARGE SCALE GENOMIC DNA]</scope>
    <source>
        <strain evidence="4">ESH_2018</strain>
    </source>
</reference>
<dbReference type="InterPro" id="IPR043198">
    <property type="entry name" value="Cyclin/Ssn8"/>
</dbReference>
<dbReference type="InterPro" id="IPR006671">
    <property type="entry name" value="Cyclin_N"/>
</dbReference>
<evidence type="ECO:0000313" key="4">
    <source>
        <dbReference type="EMBL" id="KAF8823027.1"/>
    </source>
</evidence>
<feature type="region of interest" description="Disordered" evidence="2">
    <location>
        <begin position="327"/>
        <end position="600"/>
    </location>
</feature>
<feature type="compositionally biased region" description="Pro residues" evidence="2">
    <location>
        <begin position="362"/>
        <end position="372"/>
    </location>
</feature>
<name>A0ABQ7JG82_9APIC</name>
<comment type="caution">
    <text evidence="4">The sequence shown here is derived from an EMBL/GenBank/DDBJ whole genome shotgun (WGS) entry which is preliminary data.</text>
</comment>
<dbReference type="InterPro" id="IPR036915">
    <property type="entry name" value="Cyclin-like_sf"/>
</dbReference>
<evidence type="ECO:0000313" key="5">
    <source>
        <dbReference type="Proteomes" id="UP000823046"/>
    </source>
</evidence>
<keyword evidence="5" id="KW-1185">Reference proteome</keyword>
<dbReference type="PANTHER" id="PTHR10026">
    <property type="entry name" value="CYCLIN"/>
    <property type="match status" value="1"/>
</dbReference>
<proteinExistence type="inferred from homology"/>
<dbReference type="CDD" id="cd20532">
    <property type="entry name" value="CYCLIN_CCNL_rpt1"/>
    <property type="match status" value="1"/>
</dbReference>
<dbReference type="Gene3D" id="1.10.472.10">
    <property type="entry name" value="Cyclin-like"/>
    <property type="match status" value="2"/>
</dbReference>
<feature type="compositionally biased region" description="Low complexity" evidence="2">
    <location>
        <begin position="529"/>
        <end position="540"/>
    </location>
</feature>
<dbReference type="Pfam" id="PF00134">
    <property type="entry name" value="Cyclin_N"/>
    <property type="match status" value="1"/>
</dbReference>
<feature type="compositionally biased region" description="Basic and acidic residues" evidence="2">
    <location>
        <begin position="496"/>
        <end position="506"/>
    </location>
</feature>
<feature type="domain" description="Cyclin-like" evidence="3">
    <location>
        <begin position="37"/>
        <end position="143"/>
    </location>
</feature>
<feature type="compositionally biased region" description="Low complexity" evidence="2">
    <location>
        <begin position="561"/>
        <end position="594"/>
    </location>
</feature>
<feature type="compositionally biased region" description="Basic and acidic residues" evidence="2">
    <location>
        <begin position="396"/>
        <end position="418"/>
    </location>
</feature>
<dbReference type="Proteomes" id="UP000823046">
    <property type="component" value="Unassembled WGS sequence"/>
</dbReference>
<feature type="compositionally biased region" description="Basic and acidic residues" evidence="2">
    <location>
        <begin position="437"/>
        <end position="446"/>
    </location>
</feature>
<accession>A0ABQ7JG82</accession>
<organism evidence="4 5">
    <name type="scientific">Cardiosporidium cionae</name>
    <dbReference type="NCBI Taxonomy" id="476202"/>
    <lineage>
        <taxon>Eukaryota</taxon>
        <taxon>Sar</taxon>
        <taxon>Alveolata</taxon>
        <taxon>Apicomplexa</taxon>
        <taxon>Aconoidasida</taxon>
        <taxon>Nephromycida</taxon>
        <taxon>Cardiosporidium</taxon>
    </lineage>
</organism>
<evidence type="ECO:0000256" key="2">
    <source>
        <dbReference type="SAM" id="MobiDB-lite"/>
    </source>
</evidence>
<feature type="compositionally biased region" description="Low complexity" evidence="2">
    <location>
        <begin position="419"/>
        <end position="436"/>
    </location>
</feature>
<protein>
    <submittedName>
        <fullName evidence="4">Cyclin 4</fullName>
    </submittedName>
</protein>
<feature type="region of interest" description="Disordered" evidence="2">
    <location>
        <begin position="280"/>
        <end position="302"/>
    </location>
</feature>
<dbReference type="EMBL" id="JADAQX010000005">
    <property type="protein sequence ID" value="KAF8823027.1"/>
    <property type="molecule type" value="Genomic_DNA"/>
</dbReference>
<evidence type="ECO:0000256" key="1">
    <source>
        <dbReference type="RuleBase" id="RU000383"/>
    </source>
</evidence>
<dbReference type="CDD" id="cd20533">
    <property type="entry name" value="CYCLIN_CCNL_rpt2"/>
    <property type="match status" value="1"/>
</dbReference>
<keyword evidence="1" id="KW-0195">Cyclin</keyword>
<dbReference type="InterPro" id="IPR013763">
    <property type="entry name" value="Cyclin-like_dom"/>
</dbReference>
<dbReference type="SUPFAM" id="SSF47954">
    <property type="entry name" value="Cyclin-like"/>
    <property type="match status" value="2"/>
</dbReference>
<evidence type="ECO:0000259" key="3">
    <source>
        <dbReference type="SMART" id="SM00385"/>
    </source>
</evidence>
<dbReference type="SMART" id="SM00385">
    <property type="entry name" value="CYCLIN"/>
    <property type="match status" value="2"/>
</dbReference>
<comment type="similarity">
    <text evidence="1">Belongs to the cyclin family.</text>
</comment>
<sequence length="600" mass="66938">MANQLTLLPANILLCTPSRNDGISCDTEMKLRVFGCELIQKAGIMLRLQAVTIASGQTILHRFYFRRSLKNFEIRRLAAAALYLACKLEEDPRRVRDMINVFHYFEQQERASEEEPTEVLDVNSEAYERFRHDIVRSERYILRELGFMVSQTLVHPHRYILQYIHSLFKGMGAAEVRTLSQLAWGYLNDSMRTTLCCEVQPAVIAVGSIYLAACALDVALPKETGWYELFDVAWEDVVKVCTTIQTLYLISEFTYESLMQGVNKSSETEKDDAEEISLVLRSETLSPSTEISDNSTLPTTHCNGQNLPLLSLESTAAPLSSHLSQDIAMDATPPPSTVLPSTDPPSTVLPSTTLPSTVLPSTTPPSTDPPPTTLSSTSEMERPSRHFSLPLSRTAVSRDRKERSPVTKEMRSTSRRSEYPSASSSTTSMKSFSSTRMEGKATREYGSRNSSSSLKIKEGRNISGHIKDHKMHEKRMLQHSYRSRKYTENHHRRSRSREALPSKKDVSSYQSSSRKPPASDSRFFITKEASAYRSSSSANRSTEKGEMRRSSGEGERRENLPLSPSRSSCSSSTLMTAASSVPPSSTASSFAARSLPSKSS</sequence>
<feature type="compositionally biased region" description="Basic and acidic residues" evidence="2">
    <location>
        <begin position="541"/>
        <end position="559"/>
    </location>
</feature>
<feature type="compositionally biased region" description="Low complexity" evidence="2">
    <location>
        <begin position="339"/>
        <end position="361"/>
    </location>
</feature>